<name>A0A5N6M1T3_9ASTR</name>
<feature type="domain" description="CHY-type" evidence="9">
    <location>
        <begin position="1"/>
        <end position="68"/>
    </location>
</feature>
<dbReference type="Gene3D" id="1.25.40.10">
    <property type="entry name" value="Tetratricopeptide repeat domain"/>
    <property type="match status" value="1"/>
</dbReference>
<keyword evidence="6" id="KW-0862">Zinc</keyword>
<dbReference type="InterPro" id="IPR008913">
    <property type="entry name" value="Znf_CHY"/>
</dbReference>
<evidence type="ECO:0000259" key="9">
    <source>
        <dbReference type="PROSITE" id="PS51266"/>
    </source>
</evidence>
<proteinExistence type="predicted"/>
<dbReference type="Proteomes" id="UP000326396">
    <property type="component" value="Linkage Group LG7"/>
</dbReference>
<sequence length="141" mass="16110">MLMKWRRLGEFYDVSVEYVARAYLKGLCHDDAADHVMDRKATTMMMCMKCLIIQTNGPTCYKAAQCLTIVLIDIGTSLKLAVNTQMVMFSVYIGQSTFYNIGFVYSELMQYDIALNCYEKAALKMPKYAEASQKKVRCFNA</sequence>
<dbReference type="EMBL" id="SZYD01000017">
    <property type="protein sequence ID" value="KAD3066913.1"/>
    <property type="molecule type" value="Genomic_DNA"/>
</dbReference>
<evidence type="ECO:0000256" key="3">
    <source>
        <dbReference type="ARBA" id="ARBA00022679"/>
    </source>
</evidence>
<keyword evidence="3" id="KW-0808">Transferase</keyword>
<dbReference type="GO" id="GO:0008270">
    <property type="term" value="F:zinc ion binding"/>
    <property type="evidence" value="ECO:0007669"/>
    <property type="project" value="UniProtKB-KW"/>
</dbReference>
<evidence type="ECO:0000256" key="7">
    <source>
        <dbReference type="PROSITE-ProRule" id="PRU00339"/>
    </source>
</evidence>
<comment type="pathway">
    <text evidence="1">Protein modification; protein glycosylation.</text>
</comment>
<dbReference type="GO" id="GO:0016757">
    <property type="term" value="F:glycosyltransferase activity"/>
    <property type="evidence" value="ECO:0007669"/>
    <property type="project" value="UniProtKB-KW"/>
</dbReference>
<evidence type="ECO:0000256" key="5">
    <source>
        <dbReference type="ARBA" id="ARBA00022771"/>
    </source>
</evidence>
<evidence type="ECO:0000256" key="6">
    <source>
        <dbReference type="ARBA" id="ARBA00022833"/>
    </source>
</evidence>
<dbReference type="InterPro" id="IPR037274">
    <property type="entry name" value="Znf_CHY_sf"/>
</dbReference>
<dbReference type="SUPFAM" id="SSF161219">
    <property type="entry name" value="CHY zinc finger-like"/>
    <property type="match status" value="1"/>
</dbReference>
<dbReference type="InterPro" id="IPR019734">
    <property type="entry name" value="TPR_rpt"/>
</dbReference>
<keyword evidence="2" id="KW-0328">Glycosyltransferase</keyword>
<evidence type="ECO:0000313" key="11">
    <source>
        <dbReference type="Proteomes" id="UP000326396"/>
    </source>
</evidence>
<evidence type="ECO:0000256" key="1">
    <source>
        <dbReference type="ARBA" id="ARBA00004922"/>
    </source>
</evidence>
<feature type="repeat" description="TPR" evidence="7">
    <location>
        <begin position="95"/>
        <end position="128"/>
    </location>
</feature>
<dbReference type="AlphaFoldDB" id="A0A5N6M1T3"/>
<dbReference type="PROSITE" id="PS51266">
    <property type="entry name" value="ZF_CHY"/>
    <property type="match status" value="1"/>
</dbReference>
<keyword evidence="11" id="KW-1185">Reference proteome</keyword>
<dbReference type="PANTHER" id="PTHR44835:SF1">
    <property type="entry name" value="PROTEIN O-GLCNAC TRANSFERASE"/>
    <property type="match status" value="1"/>
</dbReference>
<evidence type="ECO:0000313" key="10">
    <source>
        <dbReference type="EMBL" id="KAD3066913.1"/>
    </source>
</evidence>
<evidence type="ECO:0000256" key="4">
    <source>
        <dbReference type="ARBA" id="ARBA00022723"/>
    </source>
</evidence>
<dbReference type="OrthoDB" id="9991317at2759"/>
<dbReference type="PANTHER" id="PTHR44835">
    <property type="entry name" value="UDP-N-ACETYLGLUCOSAMINE--PEPTIDE N-ACETYLGLUCOSAMINYLTRANSFERASE SPINDLY-RELATED"/>
    <property type="match status" value="1"/>
</dbReference>
<reference evidence="10 11" key="1">
    <citation type="submission" date="2019-05" db="EMBL/GenBank/DDBJ databases">
        <title>Mikania micrantha, genome provides insights into the molecular mechanism of rapid growth.</title>
        <authorList>
            <person name="Liu B."/>
        </authorList>
    </citation>
    <scope>NUCLEOTIDE SEQUENCE [LARGE SCALE GENOMIC DNA]</scope>
    <source>
        <strain evidence="10">NLD-2019</strain>
        <tissue evidence="10">Leaf</tissue>
    </source>
</reference>
<comment type="caution">
    <text evidence="10">The sequence shown here is derived from an EMBL/GenBank/DDBJ whole genome shotgun (WGS) entry which is preliminary data.</text>
</comment>
<dbReference type="InterPro" id="IPR011990">
    <property type="entry name" value="TPR-like_helical_dom_sf"/>
</dbReference>
<dbReference type="PROSITE" id="PS50005">
    <property type="entry name" value="TPR"/>
    <property type="match status" value="1"/>
</dbReference>
<dbReference type="InterPro" id="IPR051939">
    <property type="entry name" value="Glycosyltr_41/O-GlcNAc_trsf"/>
</dbReference>
<keyword evidence="7" id="KW-0802">TPR repeat</keyword>
<evidence type="ECO:0000256" key="8">
    <source>
        <dbReference type="PROSITE-ProRule" id="PRU00601"/>
    </source>
</evidence>
<organism evidence="10 11">
    <name type="scientific">Mikania micrantha</name>
    <name type="common">bitter vine</name>
    <dbReference type="NCBI Taxonomy" id="192012"/>
    <lineage>
        <taxon>Eukaryota</taxon>
        <taxon>Viridiplantae</taxon>
        <taxon>Streptophyta</taxon>
        <taxon>Embryophyta</taxon>
        <taxon>Tracheophyta</taxon>
        <taxon>Spermatophyta</taxon>
        <taxon>Magnoliopsida</taxon>
        <taxon>eudicotyledons</taxon>
        <taxon>Gunneridae</taxon>
        <taxon>Pentapetalae</taxon>
        <taxon>asterids</taxon>
        <taxon>campanulids</taxon>
        <taxon>Asterales</taxon>
        <taxon>Asteraceae</taxon>
        <taxon>Asteroideae</taxon>
        <taxon>Heliantheae alliance</taxon>
        <taxon>Eupatorieae</taxon>
        <taxon>Mikania</taxon>
    </lineage>
</organism>
<gene>
    <name evidence="10" type="ORF">E3N88_34793</name>
</gene>
<keyword evidence="4" id="KW-0479">Metal-binding</keyword>
<keyword evidence="5 8" id="KW-0863">Zinc-finger</keyword>
<protein>
    <recommendedName>
        <fullName evidence="9">CHY-type domain-containing protein</fullName>
    </recommendedName>
</protein>
<accession>A0A5N6M1T3</accession>
<evidence type="ECO:0000256" key="2">
    <source>
        <dbReference type="ARBA" id="ARBA00022676"/>
    </source>
</evidence>
<dbReference type="SUPFAM" id="SSF48452">
    <property type="entry name" value="TPR-like"/>
    <property type="match status" value="1"/>
</dbReference>